<name>A0ABT2H817_9MICO</name>
<proteinExistence type="predicted"/>
<dbReference type="InterPro" id="IPR002878">
    <property type="entry name" value="ChsH2_C"/>
</dbReference>
<keyword evidence="3" id="KW-1185">Reference proteome</keyword>
<dbReference type="Proteomes" id="UP001165586">
    <property type="component" value="Unassembled WGS sequence"/>
</dbReference>
<evidence type="ECO:0000259" key="1">
    <source>
        <dbReference type="Pfam" id="PF01796"/>
    </source>
</evidence>
<dbReference type="RefSeq" id="WP_259541784.1">
    <property type="nucleotide sequence ID" value="NZ_JANLCJ010000011.1"/>
</dbReference>
<comment type="caution">
    <text evidence="2">The sequence shown here is derived from an EMBL/GenBank/DDBJ whole genome shotgun (WGS) entry which is preliminary data.</text>
</comment>
<evidence type="ECO:0000313" key="3">
    <source>
        <dbReference type="Proteomes" id="UP001165586"/>
    </source>
</evidence>
<protein>
    <submittedName>
        <fullName evidence="2">OB-fold domain-containing protein</fullName>
    </submittedName>
</protein>
<dbReference type="InterPro" id="IPR012340">
    <property type="entry name" value="NA-bd_OB-fold"/>
</dbReference>
<feature type="domain" description="ChsH2 C-terminal OB-fold" evidence="1">
    <location>
        <begin position="62"/>
        <end position="116"/>
    </location>
</feature>
<dbReference type="Pfam" id="PF01796">
    <property type="entry name" value="OB_ChsH2_C"/>
    <property type="match status" value="1"/>
</dbReference>
<gene>
    <name evidence="2" type="ORF">N1032_20225</name>
</gene>
<dbReference type="EMBL" id="JANLCJ010000011">
    <property type="protein sequence ID" value="MCS5736072.1"/>
    <property type="molecule type" value="Genomic_DNA"/>
</dbReference>
<organism evidence="2 3">
    <name type="scientific">Herbiconiux daphne</name>
    <dbReference type="NCBI Taxonomy" id="2970914"/>
    <lineage>
        <taxon>Bacteria</taxon>
        <taxon>Bacillati</taxon>
        <taxon>Actinomycetota</taxon>
        <taxon>Actinomycetes</taxon>
        <taxon>Micrococcales</taxon>
        <taxon>Microbacteriaceae</taxon>
        <taxon>Herbiconiux</taxon>
    </lineage>
</organism>
<reference evidence="2" key="1">
    <citation type="submission" date="2022-08" db="EMBL/GenBank/DDBJ databases">
        <authorList>
            <person name="Deng Y."/>
            <person name="Han X.-F."/>
            <person name="Zhang Y.-Q."/>
        </authorList>
    </citation>
    <scope>NUCLEOTIDE SEQUENCE</scope>
    <source>
        <strain evidence="2">CPCC 203386</strain>
    </source>
</reference>
<dbReference type="SUPFAM" id="SSF50249">
    <property type="entry name" value="Nucleic acid-binding proteins"/>
    <property type="match status" value="1"/>
</dbReference>
<evidence type="ECO:0000313" key="2">
    <source>
        <dbReference type="EMBL" id="MCS5736072.1"/>
    </source>
</evidence>
<sequence>MTTTTEALVSEPVPDLDSDSPLAAFPEGPRLVGTRCDVCGVTMIGSRVVCSSCVSREVSALALPTTGELYSFTRLHGRGGDIRPLGYVDLDGVGVRTLTDLRETSPLVPGMRVELGVDGDDWFFAPASGV</sequence>
<accession>A0ABT2H817</accession>